<dbReference type="Proteomes" id="UP000186657">
    <property type="component" value="Unassembled WGS sequence"/>
</dbReference>
<protein>
    <submittedName>
        <fullName evidence="1">Uncharacterized protein</fullName>
    </submittedName>
</protein>
<dbReference type="InterPro" id="IPR029063">
    <property type="entry name" value="SAM-dependent_MTases_sf"/>
</dbReference>
<proteinExistence type="predicted"/>
<dbReference type="EMBL" id="MKZS01000001">
    <property type="protein sequence ID" value="OLT62943.1"/>
    <property type="molecule type" value="Genomic_DNA"/>
</dbReference>
<gene>
    <name evidence="1" type="ORF">BJP37_31810</name>
</gene>
<dbReference type="Gene3D" id="3.40.50.150">
    <property type="entry name" value="Vaccinia Virus protein VP39"/>
    <property type="match status" value="1"/>
</dbReference>
<evidence type="ECO:0000313" key="2">
    <source>
        <dbReference type="Proteomes" id="UP000186657"/>
    </source>
</evidence>
<keyword evidence="2" id="KW-1185">Reference proteome</keyword>
<dbReference type="AlphaFoldDB" id="A0A1U7NAH6"/>
<sequence length="63" mass="7117">MKSFVVGDATKTTKEHFYKIAFSKVSFVLLDMDLYEPTKCSISYLLPNLVPNGKIIFDEGLRG</sequence>
<name>A0A1U7NAH6_9CYAN</name>
<accession>A0A1U7NAH6</accession>
<comment type="caution">
    <text evidence="1">The sequence shown here is derived from an EMBL/GenBank/DDBJ whole genome shotgun (WGS) entry which is preliminary data.</text>
</comment>
<evidence type="ECO:0000313" key="1">
    <source>
        <dbReference type="EMBL" id="OLT62943.1"/>
    </source>
</evidence>
<organism evidence="1 2">
    <name type="scientific">Moorena bouillonii PNG</name>
    <dbReference type="NCBI Taxonomy" id="568701"/>
    <lineage>
        <taxon>Bacteria</taxon>
        <taxon>Bacillati</taxon>
        <taxon>Cyanobacteriota</taxon>
        <taxon>Cyanophyceae</taxon>
        <taxon>Coleofasciculales</taxon>
        <taxon>Coleofasciculaceae</taxon>
        <taxon>Moorena</taxon>
    </lineage>
</organism>
<reference evidence="1 2" key="1">
    <citation type="submission" date="2016-10" db="EMBL/GenBank/DDBJ databases">
        <title>Comparative genomics uncovers the prolific and rare metabolic potential of the cyanobacterial genus Moorea.</title>
        <authorList>
            <person name="Leao T."/>
            <person name="Castelao G."/>
            <person name="Korobeynikov A."/>
            <person name="Monroe E.A."/>
            <person name="Podell S."/>
            <person name="Glukhov E."/>
            <person name="Allen E."/>
            <person name="Gerwick W.H."/>
            <person name="Gerwick L."/>
        </authorList>
    </citation>
    <scope>NUCLEOTIDE SEQUENCE [LARGE SCALE GENOMIC DNA]</scope>
    <source>
        <strain evidence="1 2">PNG5-198</strain>
    </source>
</reference>